<reference evidence="2 3" key="1">
    <citation type="journal article" date="2014" name="Int. J. Syst. Evol. Microbiol.">
        <title>Ramlibacter solisilvae sp. nov., isolated from forest soil, and emended description of the genus Ramlibacter.</title>
        <authorList>
            <person name="Lee H.J."/>
            <person name="Lee S.H."/>
            <person name="Lee S.S."/>
            <person name="Lee J.S."/>
            <person name="Kim Y."/>
            <person name="Kim S.C."/>
            <person name="Jeon C.O."/>
        </authorList>
    </citation>
    <scope>NUCLEOTIDE SEQUENCE [LARGE SCALE GENOMIC DNA]</scope>
    <source>
        <strain evidence="2 3">5-10</strain>
    </source>
</reference>
<evidence type="ECO:0000313" key="2">
    <source>
        <dbReference type="EMBL" id="AMO22010.1"/>
    </source>
</evidence>
<dbReference type="EMBL" id="CP010951">
    <property type="protein sequence ID" value="AMO22010.1"/>
    <property type="molecule type" value="Genomic_DNA"/>
</dbReference>
<organism evidence="2 3">
    <name type="scientific">Ramlibacter tataouinensis</name>
    <dbReference type="NCBI Taxonomy" id="94132"/>
    <lineage>
        <taxon>Bacteria</taxon>
        <taxon>Pseudomonadati</taxon>
        <taxon>Pseudomonadota</taxon>
        <taxon>Betaproteobacteria</taxon>
        <taxon>Burkholderiales</taxon>
        <taxon>Comamonadaceae</taxon>
        <taxon>Ramlibacter</taxon>
    </lineage>
</organism>
<accession>A0A127JPV1</accession>
<keyword evidence="1" id="KW-0732">Signal</keyword>
<feature type="signal peptide" evidence="1">
    <location>
        <begin position="1"/>
        <end position="26"/>
    </location>
</feature>
<dbReference type="Proteomes" id="UP000070433">
    <property type="component" value="Chromosome"/>
</dbReference>
<protein>
    <submittedName>
        <fullName evidence="2">Uncharacterized protein</fullName>
    </submittedName>
</protein>
<evidence type="ECO:0000313" key="3">
    <source>
        <dbReference type="Proteomes" id="UP000070433"/>
    </source>
</evidence>
<name>A0A127JPV1_9BURK</name>
<sequence>MKSLARLPATTGLLLLLSTALSPAGATGVEGLWCGTGLLHEFSLDLTQSSPEEVTGTLARKQRKRELHGRLEGNVLRTQSTKVGSLVLELDGGNLRIIGGDGPLALAKGLAFIRASGAACERGS</sequence>
<dbReference type="AlphaFoldDB" id="A0A127JPV1"/>
<keyword evidence="3" id="KW-1185">Reference proteome</keyword>
<dbReference type="OrthoDB" id="281208at2"/>
<gene>
    <name evidence="2" type="ORF">UC35_02875</name>
</gene>
<dbReference type="RefSeq" id="WP_061496001.1">
    <property type="nucleotide sequence ID" value="NZ_CP010951.1"/>
</dbReference>
<proteinExistence type="predicted"/>
<evidence type="ECO:0000256" key="1">
    <source>
        <dbReference type="SAM" id="SignalP"/>
    </source>
</evidence>
<feature type="chain" id="PRO_5007449417" evidence="1">
    <location>
        <begin position="27"/>
        <end position="124"/>
    </location>
</feature>